<name>A0A1I5RIQ6_9ACTN</name>
<dbReference type="Gene3D" id="1.10.600.10">
    <property type="entry name" value="Farnesyl Diphosphate Synthase"/>
    <property type="match status" value="1"/>
</dbReference>
<dbReference type="PROSITE" id="PS00444">
    <property type="entry name" value="POLYPRENYL_SYNTHASE_2"/>
    <property type="match status" value="1"/>
</dbReference>
<dbReference type="InParanoid" id="A0A1I5RIQ6"/>
<evidence type="ECO:0000256" key="3">
    <source>
        <dbReference type="ARBA" id="ARBA00022679"/>
    </source>
</evidence>
<evidence type="ECO:0000256" key="5">
    <source>
        <dbReference type="ARBA" id="ARBA00022842"/>
    </source>
</evidence>
<keyword evidence="8" id="KW-1185">Reference proteome</keyword>
<dbReference type="FunCoup" id="A0A1I5RIQ6">
    <property type="interactions" value="84"/>
</dbReference>
<sequence length="364" mass="39343">MLEEPFASTLSGLRLRTAEVINNFVLERGARIHDMVGDGDAGSLWPKVIANLEDFLQGGKRLRAAFCHWGWCGAGGAPEDDGIVRAGAALELLHAFALIHDDIMDGSQIRRGSPTMHRSYVDLHASSGCRGSSDEFGVAVAILLGDLCLGWFHELLDEATESRSRAAFARRLMAEMFTELFAGQYLDVLAQAGWSCSVHEARRIVLYKTTKYTVERPLHLGGILAGAGPALLRGYSAYALPLGEAFQLRDDLLGAFGDPALTGKPAADDLRLGKATVLLCLAQERASAAQAKELQDLLRCPNVDDAGIQGLRRLLTETGAVAATEERIGELTRTAKQRLNDIPLTPSVHDALLSLASYASHRDR</sequence>
<comment type="cofactor">
    <cofactor evidence="1">
        <name>Mg(2+)</name>
        <dbReference type="ChEBI" id="CHEBI:18420"/>
    </cofactor>
</comment>
<evidence type="ECO:0000256" key="2">
    <source>
        <dbReference type="ARBA" id="ARBA00006706"/>
    </source>
</evidence>
<keyword evidence="5" id="KW-0460">Magnesium</keyword>
<organism evidence="7 8">
    <name type="scientific">Actinomadura madurae</name>
    <dbReference type="NCBI Taxonomy" id="1993"/>
    <lineage>
        <taxon>Bacteria</taxon>
        <taxon>Bacillati</taxon>
        <taxon>Actinomycetota</taxon>
        <taxon>Actinomycetes</taxon>
        <taxon>Streptosporangiales</taxon>
        <taxon>Thermomonosporaceae</taxon>
        <taxon>Actinomadura</taxon>
    </lineage>
</organism>
<evidence type="ECO:0000256" key="4">
    <source>
        <dbReference type="ARBA" id="ARBA00022723"/>
    </source>
</evidence>
<dbReference type="CDD" id="cd00685">
    <property type="entry name" value="Trans_IPPS_HT"/>
    <property type="match status" value="1"/>
</dbReference>
<dbReference type="GO" id="GO:0046872">
    <property type="term" value="F:metal ion binding"/>
    <property type="evidence" value="ECO:0007669"/>
    <property type="project" value="UniProtKB-KW"/>
</dbReference>
<comment type="similarity">
    <text evidence="2 6">Belongs to the FPP/GGPP synthase family.</text>
</comment>
<dbReference type="InterPro" id="IPR000092">
    <property type="entry name" value="Polyprenyl_synt"/>
</dbReference>
<dbReference type="GO" id="GO:0004659">
    <property type="term" value="F:prenyltransferase activity"/>
    <property type="evidence" value="ECO:0007669"/>
    <property type="project" value="InterPro"/>
</dbReference>
<dbReference type="SFLD" id="SFLDS00005">
    <property type="entry name" value="Isoprenoid_Synthase_Type_I"/>
    <property type="match status" value="1"/>
</dbReference>
<keyword evidence="4" id="KW-0479">Metal-binding</keyword>
<reference evidence="7 8" key="1">
    <citation type="submission" date="2016-10" db="EMBL/GenBank/DDBJ databases">
        <authorList>
            <person name="de Groot N.N."/>
        </authorList>
    </citation>
    <scope>NUCLEOTIDE SEQUENCE [LARGE SCALE GENOMIC DNA]</scope>
    <source>
        <strain evidence="7 8">DSM 43067</strain>
    </source>
</reference>
<dbReference type="InterPro" id="IPR033749">
    <property type="entry name" value="Polyprenyl_synt_CS"/>
</dbReference>
<accession>A0A1I5RIQ6</accession>
<dbReference type="InterPro" id="IPR008949">
    <property type="entry name" value="Isoprenoid_synthase_dom_sf"/>
</dbReference>
<dbReference type="RefSeq" id="WP_075023588.1">
    <property type="nucleotide sequence ID" value="NZ_FOVH01000015.1"/>
</dbReference>
<dbReference type="PANTHER" id="PTHR12001">
    <property type="entry name" value="GERANYLGERANYL PYROPHOSPHATE SYNTHASE"/>
    <property type="match status" value="1"/>
</dbReference>
<evidence type="ECO:0000313" key="7">
    <source>
        <dbReference type="EMBL" id="SFP58408.1"/>
    </source>
</evidence>
<protein>
    <submittedName>
        <fullName evidence="7">Geranylgeranyl diphosphate synthase, type I</fullName>
    </submittedName>
</protein>
<proteinExistence type="inferred from homology"/>
<dbReference type="PANTHER" id="PTHR12001:SF85">
    <property type="entry name" value="SHORT CHAIN ISOPRENYL DIPHOSPHATE SYNTHASE"/>
    <property type="match status" value="1"/>
</dbReference>
<dbReference type="SUPFAM" id="SSF48576">
    <property type="entry name" value="Terpenoid synthases"/>
    <property type="match status" value="1"/>
</dbReference>
<dbReference type="STRING" id="1993.SAMN04489713_115136"/>
<evidence type="ECO:0000256" key="1">
    <source>
        <dbReference type="ARBA" id="ARBA00001946"/>
    </source>
</evidence>
<dbReference type="Proteomes" id="UP000183413">
    <property type="component" value="Unassembled WGS sequence"/>
</dbReference>
<keyword evidence="3 6" id="KW-0808">Transferase</keyword>
<evidence type="ECO:0000256" key="6">
    <source>
        <dbReference type="RuleBase" id="RU004466"/>
    </source>
</evidence>
<dbReference type="GO" id="GO:0008299">
    <property type="term" value="P:isoprenoid biosynthetic process"/>
    <property type="evidence" value="ECO:0007669"/>
    <property type="project" value="InterPro"/>
</dbReference>
<dbReference type="EMBL" id="FOVH01000015">
    <property type="protein sequence ID" value="SFP58408.1"/>
    <property type="molecule type" value="Genomic_DNA"/>
</dbReference>
<evidence type="ECO:0000313" key="8">
    <source>
        <dbReference type="Proteomes" id="UP000183413"/>
    </source>
</evidence>
<dbReference type="AlphaFoldDB" id="A0A1I5RIQ6"/>
<gene>
    <name evidence="7" type="ORF">SAMN04489713_115136</name>
</gene>
<dbReference type="Pfam" id="PF00348">
    <property type="entry name" value="polyprenyl_synt"/>
    <property type="match status" value="1"/>
</dbReference>
<dbReference type="PROSITE" id="PS00723">
    <property type="entry name" value="POLYPRENYL_SYNTHASE_1"/>
    <property type="match status" value="1"/>
</dbReference>